<evidence type="ECO:0000256" key="3">
    <source>
        <dbReference type="ARBA" id="ARBA00022801"/>
    </source>
</evidence>
<evidence type="ECO:0000259" key="5">
    <source>
        <dbReference type="SMART" id="SM00849"/>
    </source>
</evidence>
<feature type="domain" description="Metallo-beta-lactamase" evidence="5">
    <location>
        <begin position="105"/>
        <end position="312"/>
    </location>
</feature>
<reference evidence="6 7" key="1">
    <citation type="submission" date="2019-03" db="EMBL/GenBank/DDBJ databases">
        <title>Genomic Encyclopedia of Type Strains, Phase IV (KMG-IV): sequencing the most valuable type-strain genomes for metagenomic binning, comparative biology and taxonomic classification.</title>
        <authorList>
            <person name="Goeker M."/>
        </authorList>
    </citation>
    <scope>NUCLEOTIDE SEQUENCE [LARGE SCALE GENOMIC DNA]</scope>
    <source>
        <strain evidence="6 7">DSM 9035</strain>
    </source>
</reference>
<dbReference type="InterPro" id="IPR036866">
    <property type="entry name" value="RibonucZ/Hydroxyglut_hydro"/>
</dbReference>
<dbReference type="PANTHER" id="PTHR42978:SF6">
    <property type="entry name" value="QUORUM-QUENCHING LACTONASE YTNP-RELATED"/>
    <property type="match status" value="1"/>
</dbReference>
<dbReference type="PANTHER" id="PTHR42978">
    <property type="entry name" value="QUORUM-QUENCHING LACTONASE YTNP-RELATED-RELATED"/>
    <property type="match status" value="1"/>
</dbReference>
<dbReference type="InterPro" id="IPR001279">
    <property type="entry name" value="Metallo-B-lactamas"/>
</dbReference>
<keyword evidence="7" id="KW-1185">Reference proteome</keyword>
<dbReference type="Proteomes" id="UP000294664">
    <property type="component" value="Unassembled WGS sequence"/>
</dbReference>
<sequence>MTRPTLTRPALTRRTIMLSAATGGTALLFAPHLARGAGGAVAQPAPRPQANAGFYQFRIGEIRATVLSDGVIGGPPRIYAGDAPEAELRAALRRAFLPTDHLTLNLNTLLLETGGRRILLEAGAGSTMGNDAGRVFANLAAIGLTANDIDVVVISHTHPDHVGNLRAADGGKAFPRAVVFAPAADWDFFVRGDPDLSYMPVPEEFRRRFGAAIKRSVAPVAEAIELYEPGTEIVPGLTTIAASGHTPGMAAFLVHSGAEQLLLTADLAYHPVVNIDRPWRPGPDRDKEAALAARRRIFDRAAADEMLVLGFHYPFPGLGRMRTVDGGYAWVPANWRF</sequence>
<organism evidence="6 7">
    <name type="scientific">Aquabacter spiritensis</name>
    <dbReference type="NCBI Taxonomy" id="933073"/>
    <lineage>
        <taxon>Bacteria</taxon>
        <taxon>Pseudomonadati</taxon>
        <taxon>Pseudomonadota</taxon>
        <taxon>Alphaproteobacteria</taxon>
        <taxon>Hyphomicrobiales</taxon>
        <taxon>Xanthobacteraceae</taxon>
        <taxon>Aquabacter</taxon>
    </lineage>
</organism>
<dbReference type="GO" id="GO:0046872">
    <property type="term" value="F:metal ion binding"/>
    <property type="evidence" value="ECO:0007669"/>
    <property type="project" value="UniProtKB-KW"/>
</dbReference>
<comment type="similarity">
    <text evidence="1">Belongs to the metallo-beta-lactamase superfamily.</text>
</comment>
<accession>A0A4R3LV29</accession>
<dbReference type="GO" id="GO:0016787">
    <property type="term" value="F:hydrolase activity"/>
    <property type="evidence" value="ECO:0007669"/>
    <property type="project" value="UniProtKB-KW"/>
</dbReference>
<keyword evidence="2" id="KW-0479">Metal-binding</keyword>
<keyword evidence="3 6" id="KW-0378">Hydrolase</keyword>
<evidence type="ECO:0000313" key="6">
    <source>
        <dbReference type="EMBL" id="TCT04401.1"/>
    </source>
</evidence>
<dbReference type="Pfam" id="PF00753">
    <property type="entry name" value="Lactamase_B"/>
    <property type="match status" value="1"/>
</dbReference>
<dbReference type="CDD" id="cd07720">
    <property type="entry name" value="OPHC2-like_MBL-fold"/>
    <property type="match status" value="1"/>
</dbReference>
<name>A0A4R3LV29_9HYPH</name>
<dbReference type="PROSITE" id="PS51318">
    <property type="entry name" value="TAT"/>
    <property type="match status" value="1"/>
</dbReference>
<dbReference type="RefSeq" id="WP_420808958.1">
    <property type="nucleotide sequence ID" value="NZ_SMAI01000007.1"/>
</dbReference>
<evidence type="ECO:0000256" key="4">
    <source>
        <dbReference type="ARBA" id="ARBA00022833"/>
    </source>
</evidence>
<dbReference type="InterPro" id="IPR051013">
    <property type="entry name" value="MBL_superfamily_lactonases"/>
</dbReference>
<keyword evidence="4" id="KW-0862">Zinc</keyword>
<dbReference type="SUPFAM" id="SSF56281">
    <property type="entry name" value="Metallo-hydrolase/oxidoreductase"/>
    <property type="match status" value="1"/>
</dbReference>
<protein>
    <submittedName>
        <fullName evidence="6">Glyoxylase-like metal-dependent hydrolase (Beta-lactamase superfamily II)</fullName>
    </submittedName>
</protein>
<dbReference type="AlphaFoldDB" id="A0A4R3LV29"/>
<evidence type="ECO:0000256" key="2">
    <source>
        <dbReference type="ARBA" id="ARBA00022723"/>
    </source>
</evidence>
<dbReference type="EMBL" id="SMAI01000007">
    <property type="protein sequence ID" value="TCT04401.1"/>
    <property type="molecule type" value="Genomic_DNA"/>
</dbReference>
<evidence type="ECO:0000256" key="1">
    <source>
        <dbReference type="ARBA" id="ARBA00007749"/>
    </source>
</evidence>
<gene>
    <name evidence="6" type="ORF">EDC64_107219</name>
</gene>
<evidence type="ECO:0000313" key="7">
    <source>
        <dbReference type="Proteomes" id="UP000294664"/>
    </source>
</evidence>
<proteinExistence type="inferred from homology"/>
<comment type="caution">
    <text evidence="6">The sequence shown here is derived from an EMBL/GenBank/DDBJ whole genome shotgun (WGS) entry which is preliminary data.</text>
</comment>
<dbReference type="SMART" id="SM00849">
    <property type="entry name" value="Lactamase_B"/>
    <property type="match status" value="1"/>
</dbReference>
<dbReference type="Gene3D" id="3.60.15.10">
    <property type="entry name" value="Ribonuclease Z/Hydroxyacylglutathione hydrolase-like"/>
    <property type="match status" value="1"/>
</dbReference>
<dbReference type="InterPro" id="IPR006311">
    <property type="entry name" value="TAT_signal"/>
</dbReference>